<proteinExistence type="predicted"/>
<protein>
    <recommendedName>
        <fullName evidence="3">TIR domain-containing protein</fullName>
    </recommendedName>
</protein>
<organism evidence="4 5">
    <name type="scientific">Sphagnum jensenii</name>
    <dbReference type="NCBI Taxonomy" id="128206"/>
    <lineage>
        <taxon>Eukaryota</taxon>
        <taxon>Viridiplantae</taxon>
        <taxon>Streptophyta</taxon>
        <taxon>Embryophyta</taxon>
        <taxon>Bryophyta</taxon>
        <taxon>Sphagnophytina</taxon>
        <taxon>Sphagnopsida</taxon>
        <taxon>Sphagnales</taxon>
        <taxon>Sphagnaceae</taxon>
        <taxon>Sphagnum</taxon>
    </lineage>
</organism>
<dbReference type="Gene3D" id="3.40.50.10140">
    <property type="entry name" value="Toll/interleukin-1 receptor homology (TIR) domain"/>
    <property type="match status" value="1"/>
</dbReference>
<dbReference type="Pfam" id="PF01582">
    <property type="entry name" value="TIR"/>
    <property type="match status" value="1"/>
</dbReference>
<evidence type="ECO:0000259" key="3">
    <source>
        <dbReference type="Pfam" id="PF01582"/>
    </source>
</evidence>
<evidence type="ECO:0000313" key="4">
    <source>
        <dbReference type="EMBL" id="CAK9856115.1"/>
    </source>
</evidence>
<dbReference type="InterPro" id="IPR035897">
    <property type="entry name" value="Toll_tir_struct_dom_sf"/>
</dbReference>
<evidence type="ECO:0000256" key="1">
    <source>
        <dbReference type="SAM" id="MobiDB-lite"/>
    </source>
</evidence>
<evidence type="ECO:0000313" key="5">
    <source>
        <dbReference type="Proteomes" id="UP001497522"/>
    </source>
</evidence>
<sequence length="209" mass="23428">MFKGMWAWIVCIVAWVCSRFFSRYGSLVPLAADPPDHASASRSPPKADPSDVSVNKESSSSSFDRLDTYDVFLNHRGPHGGKFVVHLYEALCIAGFRPFLHAKSLVKGQRTFNSIDDALWGVRLHMALGRKEDVKRWEQALLTATNIIGFRLCEANGDEVQLKRKIVMAVQNVLPTLGFLQQAQQHLVRLQGSVMEVANQLDCLFQQAQ</sequence>
<dbReference type="SUPFAM" id="SSF52200">
    <property type="entry name" value="Toll/Interleukin receptor TIR domain"/>
    <property type="match status" value="1"/>
</dbReference>
<feature type="signal peptide" evidence="2">
    <location>
        <begin position="1"/>
        <end position="18"/>
    </location>
</feature>
<gene>
    <name evidence="4" type="ORF">CSSPJE1EN2_LOCUS26047</name>
</gene>
<feature type="region of interest" description="Disordered" evidence="1">
    <location>
        <begin position="38"/>
        <end position="61"/>
    </location>
</feature>
<accession>A0ABP0ZZG4</accession>
<feature type="chain" id="PRO_5045273457" description="TIR domain-containing protein" evidence="2">
    <location>
        <begin position="19"/>
        <end position="209"/>
    </location>
</feature>
<dbReference type="EMBL" id="CAXHBF010000405">
    <property type="protein sequence ID" value="CAK9856115.1"/>
    <property type="molecule type" value="Genomic_DNA"/>
</dbReference>
<keyword evidence="2" id="KW-0732">Signal</keyword>
<name>A0ABP0ZZG4_9BRYO</name>
<comment type="caution">
    <text evidence="4">The sequence shown here is derived from an EMBL/GenBank/DDBJ whole genome shotgun (WGS) entry which is preliminary data.</text>
</comment>
<dbReference type="Proteomes" id="UP001497522">
    <property type="component" value="Unassembled WGS sequence"/>
</dbReference>
<evidence type="ECO:0000256" key="2">
    <source>
        <dbReference type="SAM" id="SignalP"/>
    </source>
</evidence>
<keyword evidence="5" id="KW-1185">Reference proteome</keyword>
<reference evidence="4" key="1">
    <citation type="submission" date="2024-03" db="EMBL/GenBank/DDBJ databases">
        <authorList>
            <consortium name="ELIXIR-Norway"/>
            <consortium name="Elixir Norway"/>
        </authorList>
    </citation>
    <scope>NUCLEOTIDE SEQUENCE</scope>
</reference>
<dbReference type="InterPro" id="IPR000157">
    <property type="entry name" value="TIR_dom"/>
</dbReference>
<feature type="domain" description="TIR" evidence="3">
    <location>
        <begin position="69"/>
        <end position="123"/>
    </location>
</feature>